<comment type="caution">
    <text evidence="1">The sequence shown here is derived from an EMBL/GenBank/DDBJ whole genome shotgun (WGS) entry which is preliminary data.</text>
</comment>
<proteinExistence type="predicted"/>
<evidence type="ECO:0000313" key="1">
    <source>
        <dbReference type="EMBL" id="GAA2341587.1"/>
    </source>
</evidence>
<dbReference type="EMBL" id="BAAARV010000021">
    <property type="protein sequence ID" value="GAA2341587.1"/>
    <property type="molecule type" value="Genomic_DNA"/>
</dbReference>
<dbReference type="Proteomes" id="UP001501444">
    <property type="component" value="Unassembled WGS sequence"/>
</dbReference>
<reference evidence="1 2" key="1">
    <citation type="journal article" date="2019" name="Int. J. Syst. Evol. Microbiol.">
        <title>The Global Catalogue of Microorganisms (GCM) 10K type strain sequencing project: providing services to taxonomists for standard genome sequencing and annotation.</title>
        <authorList>
            <consortium name="The Broad Institute Genomics Platform"/>
            <consortium name="The Broad Institute Genome Sequencing Center for Infectious Disease"/>
            <person name="Wu L."/>
            <person name="Ma J."/>
        </authorList>
    </citation>
    <scope>NUCLEOTIDE SEQUENCE [LARGE SCALE GENOMIC DNA]</scope>
    <source>
        <strain evidence="1 2">JCM 3272</strain>
    </source>
</reference>
<sequence>MALILDAGTAGREGRVMTGAGVIFKRCRCRNASGMRLEKTCPRLTDRNHGNRYFHCSATNLLGYSERVAQLAGVTAAPAARPDAAVPV</sequence>
<protein>
    <recommendedName>
        <fullName evidence="3">Recombinase zinc beta ribbon domain-containing protein</fullName>
    </recommendedName>
</protein>
<dbReference type="RefSeq" id="WP_344612500.1">
    <property type="nucleotide sequence ID" value="NZ_BAAARV010000021.1"/>
</dbReference>
<gene>
    <name evidence="1" type="ORF">GCM10010170_025170</name>
</gene>
<accession>A0ABN3G0D8</accession>
<keyword evidence="2" id="KW-1185">Reference proteome</keyword>
<organism evidence="1 2">
    <name type="scientific">Dactylosporangium salmoneum</name>
    <dbReference type="NCBI Taxonomy" id="53361"/>
    <lineage>
        <taxon>Bacteria</taxon>
        <taxon>Bacillati</taxon>
        <taxon>Actinomycetota</taxon>
        <taxon>Actinomycetes</taxon>
        <taxon>Micromonosporales</taxon>
        <taxon>Micromonosporaceae</taxon>
        <taxon>Dactylosporangium</taxon>
    </lineage>
</organism>
<evidence type="ECO:0008006" key="3">
    <source>
        <dbReference type="Google" id="ProtNLM"/>
    </source>
</evidence>
<name>A0ABN3G0D8_9ACTN</name>
<evidence type="ECO:0000313" key="2">
    <source>
        <dbReference type="Proteomes" id="UP001501444"/>
    </source>
</evidence>